<sequence length="243" mass="24936">MRLLTILFTLLVSSPYASARPDEDEDEGQSSTITSSATLACASGDAKSKYEFCSSSISSKIDECDDNDLACACTLANSGFNCLTFYCPTHTEAVCAGSLALHNLCALVNAPQPILTHLSCPSTIPDLLATLIPSPFRSLIPSDVESLLPSDINSRIPTVIPFFNGEETGVTSTTDGGSGGGQTGSGTAMQVPSQTGAAGANKGWTRGAGAGGGGEGEGLRVFLGVGIVVSIAVGWWAAYFLQL</sequence>
<protein>
    <recommendedName>
        <fullName evidence="6">Extracellular membrane protein CFEM domain-containing protein</fullName>
    </recommendedName>
</protein>
<keyword evidence="2" id="KW-1133">Transmembrane helix</keyword>
<keyword evidence="2" id="KW-0472">Membrane</keyword>
<feature type="transmembrane region" description="Helical" evidence="2">
    <location>
        <begin position="221"/>
        <end position="241"/>
    </location>
</feature>
<gene>
    <name evidence="4" type="ORF">BU26DRAFT_589502</name>
</gene>
<name>A0A6A6HQ70_9PLEO</name>
<dbReference type="AlphaFoldDB" id="A0A6A6HQ70"/>
<dbReference type="GeneID" id="54588063"/>
<evidence type="ECO:0000256" key="2">
    <source>
        <dbReference type="SAM" id="Phobius"/>
    </source>
</evidence>
<proteinExistence type="predicted"/>
<dbReference type="Proteomes" id="UP000800094">
    <property type="component" value="Unassembled WGS sequence"/>
</dbReference>
<evidence type="ECO:0000313" key="4">
    <source>
        <dbReference type="EMBL" id="KAF2240294.1"/>
    </source>
</evidence>
<keyword evidence="2" id="KW-0812">Transmembrane</keyword>
<keyword evidence="5" id="KW-1185">Reference proteome</keyword>
<evidence type="ECO:0000256" key="1">
    <source>
        <dbReference type="SAM" id="MobiDB-lite"/>
    </source>
</evidence>
<accession>A0A6A6HQ70</accession>
<keyword evidence="3" id="KW-0732">Signal</keyword>
<feature type="region of interest" description="Disordered" evidence="1">
    <location>
        <begin position="170"/>
        <end position="210"/>
    </location>
</feature>
<dbReference type="RefSeq" id="XP_033675298.1">
    <property type="nucleotide sequence ID" value="XM_033834733.1"/>
</dbReference>
<evidence type="ECO:0000313" key="5">
    <source>
        <dbReference type="Proteomes" id="UP000800094"/>
    </source>
</evidence>
<dbReference type="EMBL" id="ML987220">
    <property type="protein sequence ID" value="KAF2240294.1"/>
    <property type="molecule type" value="Genomic_DNA"/>
</dbReference>
<dbReference type="OrthoDB" id="3796644at2759"/>
<reference evidence="4" key="1">
    <citation type="journal article" date="2020" name="Stud. Mycol.">
        <title>101 Dothideomycetes genomes: a test case for predicting lifestyles and emergence of pathogens.</title>
        <authorList>
            <person name="Haridas S."/>
            <person name="Albert R."/>
            <person name="Binder M."/>
            <person name="Bloem J."/>
            <person name="Labutti K."/>
            <person name="Salamov A."/>
            <person name="Andreopoulos B."/>
            <person name="Baker S."/>
            <person name="Barry K."/>
            <person name="Bills G."/>
            <person name="Bluhm B."/>
            <person name="Cannon C."/>
            <person name="Castanera R."/>
            <person name="Culley D."/>
            <person name="Daum C."/>
            <person name="Ezra D."/>
            <person name="Gonzalez J."/>
            <person name="Henrissat B."/>
            <person name="Kuo A."/>
            <person name="Liang C."/>
            <person name="Lipzen A."/>
            <person name="Lutzoni F."/>
            <person name="Magnuson J."/>
            <person name="Mondo S."/>
            <person name="Nolan M."/>
            <person name="Ohm R."/>
            <person name="Pangilinan J."/>
            <person name="Park H.-J."/>
            <person name="Ramirez L."/>
            <person name="Alfaro M."/>
            <person name="Sun H."/>
            <person name="Tritt A."/>
            <person name="Yoshinaga Y."/>
            <person name="Zwiers L.-H."/>
            <person name="Turgeon B."/>
            <person name="Goodwin S."/>
            <person name="Spatafora J."/>
            <person name="Crous P."/>
            <person name="Grigoriev I."/>
        </authorList>
    </citation>
    <scope>NUCLEOTIDE SEQUENCE</scope>
    <source>
        <strain evidence="4">CBS 122368</strain>
    </source>
</reference>
<organism evidence="4 5">
    <name type="scientific">Trematosphaeria pertusa</name>
    <dbReference type="NCBI Taxonomy" id="390896"/>
    <lineage>
        <taxon>Eukaryota</taxon>
        <taxon>Fungi</taxon>
        <taxon>Dikarya</taxon>
        <taxon>Ascomycota</taxon>
        <taxon>Pezizomycotina</taxon>
        <taxon>Dothideomycetes</taxon>
        <taxon>Pleosporomycetidae</taxon>
        <taxon>Pleosporales</taxon>
        <taxon>Massarineae</taxon>
        <taxon>Trematosphaeriaceae</taxon>
        <taxon>Trematosphaeria</taxon>
    </lineage>
</organism>
<feature type="chain" id="PRO_5025393540" description="Extracellular membrane protein CFEM domain-containing protein" evidence="3">
    <location>
        <begin position="20"/>
        <end position="243"/>
    </location>
</feature>
<evidence type="ECO:0008006" key="6">
    <source>
        <dbReference type="Google" id="ProtNLM"/>
    </source>
</evidence>
<feature type="signal peptide" evidence="3">
    <location>
        <begin position="1"/>
        <end position="19"/>
    </location>
</feature>
<evidence type="ECO:0000256" key="3">
    <source>
        <dbReference type="SAM" id="SignalP"/>
    </source>
</evidence>